<dbReference type="RefSeq" id="WP_304537750.1">
    <property type="nucleotide sequence ID" value="NZ_JAUQOM010000030.1"/>
</dbReference>
<dbReference type="Pfam" id="PF13202">
    <property type="entry name" value="EF-hand_5"/>
    <property type="match status" value="2"/>
</dbReference>
<dbReference type="EMBL" id="JAUQOM010000030">
    <property type="protein sequence ID" value="MDO7837476.1"/>
    <property type="molecule type" value="Genomic_DNA"/>
</dbReference>
<protein>
    <recommendedName>
        <fullName evidence="2">EF-hand domain-containing protein</fullName>
    </recommendedName>
</protein>
<dbReference type="Gene3D" id="1.10.238.10">
    <property type="entry name" value="EF-hand"/>
    <property type="match status" value="1"/>
</dbReference>
<dbReference type="InterPro" id="IPR002048">
    <property type="entry name" value="EF_hand_dom"/>
</dbReference>
<evidence type="ECO:0000313" key="3">
    <source>
        <dbReference type="EMBL" id="MDO7837476.1"/>
    </source>
</evidence>
<evidence type="ECO:0000259" key="2">
    <source>
        <dbReference type="Pfam" id="PF13202"/>
    </source>
</evidence>
<keyword evidence="4" id="KW-1185">Reference proteome</keyword>
<comment type="caution">
    <text evidence="3">The sequence shown here is derived from an EMBL/GenBank/DDBJ whole genome shotgun (WGS) entry which is preliminary data.</text>
</comment>
<feature type="chain" id="PRO_5046194660" description="EF-hand domain-containing protein" evidence="1">
    <location>
        <begin position="21"/>
        <end position="162"/>
    </location>
</feature>
<dbReference type="SUPFAM" id="SSF47473">
    <property type="entry name" value="EF-hand"/>
    <property type="match status" value="1"/>
</dbReference>
<reference evidence="3" key="1">
    <citation type="submission" date="2023-07" db="EMBL/GenBank/DDBJ databases">
        <title>Bacterial whole genome sequence for Sphingobium sp. HBC34.</title>
        <authorList>
            <person name="Le V."/>
            <person name="Ko S.-R."/>
            <person name="Ahn C.-Y."/>
            <person name="Oh H.-M."/>
        </authorList>
    </citation>
    <scope>NUCLEOTIDE SEQUENCE</scope>
    <source>
        <strain evidence="3">HBC34</strain>
    </source>
</reference>
<gene>
    <name evidence="3" type="ORF">Q4610_20750</name>
</gene>
<sequence length="162" mass="17784">MKFQLALTAAFLTLAGTAMAAPHEGSAFIHDYDADHDGQVSRAEFDTGRVARFKATDANGDGWVSEDEYVQEYSGRLEQQLAASDRNEEKKAEERQRQIRQTHVRFGVLDKDKDGKMSQAEYDLSGARAFAGQDNDRDGIVTATDAAATAARQLAAREKVAQ</sequence>
<evidence type="ECO:0000256" key="1">
    <source>
        <dbReference type="SAM" id="SignalP"/>
    </source>
</evidence>
<proteinExistence type="predicted"/>
<dbReference type="InterPro" id="IPR011992">
    <property type="entry name" value="EF-hand-dom_pair"/>
</dbReference>
<name>A0ABT8ZVK7_9SPHN</name>
<dbReference type="PROSITE" id="PS00018">
    <property type="entry name" value="EF_HAND_1"/>
    <property type="match status" value="3"/>
</dbReference>
<organism evidence="3 4">
    <name type="scientific">Sphingobium cyanobacteriorum</name>
    <dbReference type="NCBI Taxonomy" id="3063954"/>
    <lineage>
        <taxon>Bacteria</taxon>
        <taxon>Pseudomonadati</taxon>
        <taxon>Pseudomonadota</taxon>
        <taxon>Alphaproteobacteria</taxon>
        <taxon>Sphingomonadales</taxon>
        <taxon>Sphingomonadaceae</taxon>
        <taxon>Sphingobium</taxon>
    </lineage>
</organism>
<feature type="domain" description="EF-hand" evidence="2">
    <location>
        <begin position="31"/>
        <end position="45"/>
    </location>
</feature>
<dbReference type="InterPro" id="IPR018247">
    <property type="entry name" value="EF_Hand_1_Ca_BS"/>
</dbReference>
<accession>A0ABT8ZVK7</accession>
<feature type="domain" description="EF-hand" evidence="2">
    <location>
        <begin position="51"/>
        <end position="69"/>
    </location>
</feature>
<evidence type="ECO:0000313" key="4">
    <source>
        <dbReference type="Proteomes" id="UP001176471"/>
    </source>
</evidence>
<dbReference type="Proteomes" id="UP001176471">
    <property type="component" value="Unassembled WGS sequence"/>
</dbReference>
<keyword evidence="1" id="KW-0732">Signal</keyword>
<feature type="signal peptide" evidence="1">
    <location>
        <begin position="1"/>
        <end position="20"/>
    </location>
</feature>